<evidence type="ECO:0000313" key="2">
    <source>
        <dbReference type="Proteomes" id="UP001501333"/>
    </source>
</evidence>
<reference evidence="2" key="1">
    <citation type="journal article" date="2019" name="Int. J. Syst. Evol. Microbiol.">
        <title>The Global Catalogue of Microorganisms (GCM) 10K type strain sequencing project: providing services to taxonomists for standard genome sequencing and annotation.</title>
        <authorList>
            <consortium name="The Broad Institute Genomics Platform"/>
            <consortium name="The Broad Institute Genome Sequencing Center for Infectious Disease"/>
            <person name="Wu L."/>
            <person name="Ma J."/>
        </authorList>
    </citation>
    <scope>NUCLEOTIDE SEQUENCE [LARGE SCALE GENOMIC DNA]</scope>
    <source>
        <strain evidence="2">JCM 17386</strain>
    </source>
</reference>
<organism evidence="1 2">
    <name type="scientific">Flavobacterium chungbukense</name>
    <dbReference type="NCBI Taxonomy" id="877464"/>
    <lineage>
        <taxon>Bacteria</taxon>
        <taxon>Pseudomonadati</taxon>
        <taxon>Bacteroidota</taxon>
        <taxon>Flavobacteriia</taxon>
        <taxon>Flavobacteriales</taxon>
        <taxon>Flavobacteriaceae</taxon>
        <taxon>Flavobacterium</taxon>
    </lineage>
</organism>
<name>A0ABP7XY99_9FLAO</name>
<dbReference type="EMBL" id="BAABAO010000005">
    <property type="protein sequence ID" value="GAA4127682.1"/>
    <property type="molecule type" value="Genomic_DNA"/>
</dbReference>
<dbReference type="InterPro" id="IPR021428">
    <property type="entry name" value="DUF3078"/>
</dbReference>
<accession>A0ABP7XY99</accession>
<dbReference type="Pfam" id="PF11276">
    <property type="entry name" value="DUF3078"/>
    <property type="match status" value="1"/>
</dbReference>
<dbReference type="Proteomes" id="UP001501333">
    <property type="component" value="Unassembled WGS sequence"/>
</dbReference>
<keyword evidence="2" id="KW-1185">Reference proteome</keyword>
<gene>
    <name evidence="1" type="ORF">GCM10022250_15650</name>
</gene>
<proteinExistence type="predicted"/>
<sequence length="330" mass="37862">MVFSIFDYTLKLDTMRKIFLLLFVLANLTFVQAQNTEKELAQNTEKAVKKLNDTIEKEGWKAKGIVSLLLNQSSFNNWIAGGEDSFSGTLGINYDFNYKKDDVTWDNKVLASYGLLQTKNTDFSKKTDDRLEFNSILGKRAFGDWYYSFFLNFRTQFTTGYIYGQDANGKEIRTEQTKFMSPGYLTTGPGIYWSKDENLKINFAPLTSKFTFVDNAYTSGIDRFTGLPYVDGDYFGVDEGKTMRYELGFYASVYYKLAIMTNVTAENTLNLYSNYLEDPQNVDINYSLNIIMKINKFLSANFAFQAIYDDNAFRGLQTRQVFGLGVNFGF</sequence>
<evidence type="ECO:0000313" key="1">
    <source>
        <dbReference type="EMBL" id="GAA4127682.1"/>
    </source>
</evidence>
<protein>
    <submittedName>
        <fullName evidence="1">DUF3078 domain-containing protein</fullName>
    </submittedName>
</protein>
<comment type="caution">
    <text evidence="1">The sequence shown here is derived from an EMBL/GenBank/DDBJ whole genome shotgun (WGS) entry which is preliminary data.</text>
</comment>